<accession>A0ABX1GD17</accession>
<dbReference type="Gene3D" id="3.40.190.10">
    <property type="entry name" value="Periplasmic binding protein-like II"/>
    <property type="match status" value="1"/>
</dbReference>
<proteinExistence type="predicted"/>
<dbReference type="SUPFAM" id="SSF53850">
    <property type="entry name" value="Periplasmic binding protein-like II"/>
    <property type="match status" value="1"/>
</dbReference>
<evidence type="ECO:0000313" key="2">
    <source>
        <dbReference type="Proteomes" id="UP000765845"/>
    </source>
</evidence>
<comment type="caution">
    <text evidence="1">The sequence shown here is derived from an EMBL/GenBank/DDBJ whole genome shotgun (WGS) entry which is preliminary data.</text>
</comment>
<reference evidence="1 2" key="1">
    <citation type="submission" date="2020-04" db="EMBL/GenBank/DDBJ databases">
        <authorList>
            <person name="Yoon J."/>
        </authorList>
    </citation>
    <scope>NUCLEOTIDE SEQUENCE [LARGE SCALE GENOMIC DNA]</scope>
    <source>
        <strain evidence="1 2">KMU-166</strain>
    </source>
</reference>
<sequence length="161" mass="17766">MSSSLRGVQWFSLLILIASLTVGSNSVAQVSGETPSGETQSIRVFTHDSIQAGELSTAKLRAIFSLRKRSWDNNIPIRVFVLPDNHPLHENFCKSLLKVYPYVLRDQWDRAIFSGIGTPPTVVKNIQQLKQAVENTPGAIGYIASNYLQTHAGSPAYEPAR</sequence>
<name>A0ABX1GD17_9GAMM</name>
<organism evidence="1 2">
    <name type="scientific">Spongiibacter thalassae</name>
    <dbReference type="NCBI Taxonomy" id="2721624"/>
    <lineage>
        <taxon>Bacteria</taxon>
        <taxon>Pseudomonadati</taxon>
        <taxon>Pseudomonadota</taxon>
        <taxon>Gammaproteobacteria</taxon>
        <taxon>Cellvibrionales</taxon>
        <taxon>Spongiibacteraceae</taxon>
        <taxon>Spongiibacter</taxon>
    </lineage>
</organism>
<evidence type="ECO:0008006" key="3">
    <source>
        <dbReference type="Google" id="ProtNLM"/>
    </source>
</evidence>
<protein>
    <recommendedName>
        <fullName evidence="3">PBP superfamily domain protein</fullName>
    </recommendedName>
</protein>
<gene>
    <name evidence="1" type="ORF">HCU74_06495</name>
</gene>
<dbReference type="RefSeq" id="WP_168449599.1">
    <property type="nucleotide sequence ID" value="NZ_JAAWWK010000002.1"/>
</dbReference>
<dbReference type="EMBL" id="JAAWWK010000002">
    <property type="protein sequence ID" value="NKI17069.1"/>
    <property type="molecule type" value="Genomic_DNA"/>
</dbReference>
<dbReference type="Proteomes" id="UP000765845">
    <property type="component" value="Unassembled WGS sequence"/>
</dbReference>
<evidence type="ECO:0000313" key="1">
    <source>
        <dbReference type="EMBL" id="NKI17069.1"/>
    </source>
</evidence>
<keyword evidence="2" id="KW-1185">Reference proteome</keyword>